<evidence type="ECO:0000256" key="7">
    <source>
        <dbReference type="ARBA" id="ARBA00022927"/>
    </source>
</evidence>
<organism evidence="10 11">
    <name type="scientific">Glonium stellatum</name>
    <dbReference type="NCBI Taxonomy" id="574774"/>
    <lineage>
        <taxon>Eukaryota</taxon>
        <taxon>Fungi</taxon>
        <taxon>Dikarya</taxon>
        <taxon>Ascomycota</taxon>
        <taxon>Pezizomycotina</taxon>
        <taxon>Dothideomycetes</taxon>
        <taxon>Pleosporomycetidae</taxon>
        <taxon>Gloniales</taxon>
        <taxon>Gloniaceae</taxon>
        <taxon>Glonium</taxon>
    </lineage>
</organism>
<evidence type="ECO:0000256" key="1">
    <source>
        <dbReference type="ARBA" id="ARBA00004481"/>
    </source>
</evidence>
<dbReference type="FunFam" id="1.10.10.10:FF:000397">
    <property type="entry name" value="Vacuolar-sorting protein SNF8"/>
    <property type="match status" value="1"/>
</dbReference>
<gene>
    <name evidence="10" type="ORF">AOQ84DRAFT_288381</name>
</gene>
<evidence type="ECO:0000256" key="4">
    <source>
        <dbReference type="ARBA" id="ARBA00022448"/>
    </source>
</evidence>
<dbReference type="PIRSF" id="PIRSF017215">
    <property type="entry name" value="ESCRT2_Vps22"/>
    <property type="match status" value="1"/>
</dbReference>
<accession>A0A8E2F5D5</accession>
<keyword evidence="8" id="KW-0472">Membrane</keyword>
<evidence type="ECO:0000256" key="8">
    <source>
        <dbReference type="ARBA" id="ARBA00023136"/>
    </source>
</evidence>
<evidence type="ECO:0000313" key="10">
    <source>
        <dbReference type="EMBL" id="OCL10870.1"/>
    </source>
</evidence>
<name>A0A8E2F5D5_9PEZI</name>
<evidence type="ECO:0000256" key="3">
    <source>
        <dbReference type="ARBA" id="ARBA00009834"/>
    </source>
</evidence>
<protein>
    <recommendedName>
        <fullName evidence="9">Vacuolar-sorting protein SNF8</fullName>
    </recommendedName>
</protein>
<proteinExistence type="inferred from homology"/>
<dbReference type="GO" id="GO:0000814">
    <property type="term" value="C:ESCRT II complex"/>
    <property type="evidence" value="ECO:0007669"/>
    <property type="project" value="UniProtKB-UniRule"/>
</dbReference>
<evidence type="ECO:0000256" key="6">
    <source>
        <dbReference type="ARBA" id="ARBA00022753"/>
    </source>
</evidence>
<comment type="function">
    <text evidence="9">Component of the endosomal sorting complex required for transport II (ESCRT-II), which is required for multivesicular body (MVB) formation and sorting of endosomal cargo proteins into MVBs.</text>
</comment>
<dbReference type="GO" id="GO:0043328">
    <property type="term" value="P:protein transport to vacuole involved in ubiquitin-dependent protein catabolic process via the multivesicular body sorting pathway"/>
    <property type="evidence" value="ECO:0007669"/>
    <property type="project" value="TreeGrafter"/>
</dbReference>
<dbReference type="Proteomes" id="UP000250140">
    <property type="component" value="Unassembled WGS sequence"/>
</dbReference>
<dbReference type="Gene3D" id="6.10.140.180">
    <property type="match status" value="1"/>
</dbReference>
<evidence type="ECO:0000256" key="9">
    <source>
        <dbReference type="PIRNR" id="PIRNR017215"/>
    </source>
</evidence>
<dbReference type="Pfam" id="PF04157">
    <property type="entry name" value="EAP30"/>
    <property type="match status" value="1"/>
</dbReference>
<comment type="subunit">
    <text evidence="9">Component of the endosomal sorting complex required for transport II (ESCRT-II).</text>
</comment>
<keyword evidence="7 9" id="KW-0653">Protein transport</keyword>
<keyword evidence="5" id="KW-0963">Cytoplasm</keyword>
<dbReference type="FunFam" id="1.10.10.10:FF:000085">
    <property type="entry name" value="Vacuolar-sorting protein SNF8"/>
    <property type="match status" value="1"/>
</dbReference>
<keyword evidence="6" id="KW-0967">Endosome</keyword>
<reference evidence="10 11" key="1">
    <citation type="journal article" date="2016" name="Nat. Commun.">
        <title>Ectomycorrhizal ecology is imprinted in the genome of the dominant symbiotic fungus Cenococcum geophilum.</title>
        <authorList>
            <consortium name="DOE Joint Genome Institute"/>
            <person name="Peter M."/>
            <person name="Kohler A."/>
            <person name="Ohm R.A."/>
            <person name="Kuo A."/>
            <person name="Krutzmann J."/>
            <person name="Morin E."/>
            <person name="Arend M."/>
            <person name="Barry K.W."/>
            <person name="Binder M."/>
            <person name="Choi C."/>
            <person name="Clum A."/>
            <person name="Copeland A."/>
            <person name="Grisel N."/>
            <person name="Haridas S."/>
            <person name="Kipfer T."/>
            <person name="LaButti K."/>
            <person name="Lindquist E."/>
            <person name="Lipzen A."/>
            <person name="Maire R."/>
            <person name="Meier B."/>
            <person name="Mihaltcheva S."/>
            <person name="Molinier V."/>
            <person name="Murat C."/>
            <person name="Poggeler S."/>
            <person name="Quandt C.A."/>
            <person name="Sperisen C."/>
            <person name="Tritt A."/>
            <person name="Tisserant E."/>
            <person name="Crous P.W."/>
            <person name="Henrissat B."/>
            <person name="Nehls U."/>
            <person name="Egli S."/>
            <person name="Spatafora J.W."/>
            <person name="Grigoriev I.V."/>
            <person name="Martin F.M."/>
        </authorList>
    </citation>
    <scope>NUCLEOTIDE SEQUENCE [LARGE SCALE GENOMIC DNA]</scope>
    <source>
        <strain evidence="10 11">CBS 207.34</strain>
    </source>
</reference>
<dbReference type="Gene3D" id="1.10.10.10">
    <property type="entry name" value="Winged helix-like DNA-binding domain superfamily/Winged helix DNA-binding domain"/>
    <property type="match status" value="2"/>
</dbReference>
<dbReference type="PANTHER" id="PTHR12806">
    <property type="entry name" value="EAP30 SUBUNIT OF ELL COMPLEX"/>
    <property type="match status" value="1"/>
</dbReference>
<dbReference type="EMBL" id="KV749145">
    <property type="protein sequence ID" value="OCL10870.1"/>
    <property type="molecule type" value="Genomic_DNA"/>
</dbReference>
<dbReference type="InterPro" id="IPR036388">
    <property type="entry name" value="WH-like_DNA-bd_sf"/>
</dbReference>
<keyword evidence="11" id="KW-1185">Reference proteome</keyword>
<dbReference type="PANTHER" id="PTHR12806:SF0">
    <property type="entry name" value="VACUOLAR-SORTING PROTEIN SNF8"/>
    <property type="match status" value="1"/>
</dbReference>
<evidence type="ECO:0000256" key="2">
    <source>
        <dbReference type="ARBA" id="ARBA00004496"/>
    </source>
</evidence>
<evidence type="ECO:0000256" key="5">
    <source>
        <dbReference type="ARBA" id="ARBA00022490"/>
    </source>
</evidence>
<dbReference type="InterPro" id="IPR016689">
    <property type="entry name" value="ESCRT-2_cplx_Snf8"/>
</dbReference>
<dbReference type="AlphaFoldDB" id="A0A8E2F5D5"/>
<evidence type="ECO:0000313" key="11">
    <source>
        <dbReference type="Proteomes" id="UP000250140"/>
    </source>
</evidence>
<comment type="similarity">
    <text evidence="3 9">Belongs to the SNF8 family.</text>
</comment>
<dbReference type="OrthoDB" id="283883at2759"/>
<dbReference type="SUPFAM" id="SSF46785">
    <property type="entry name" value="Winged helix' DNA-binding domain"/>
    <property type="match status" value="2"/>
</dbReference>
<comment type="subcellular location">
    <subcellularLocation>
        <location evidence="2">Cytoplasm</location>
    </subcellularLocation>
    <subcellularLocation>
        <location evidence="1">Endosome membrane</location>
        <topology evidence="1">Peripheral membrane protein</topology>
    </subcellularLocation>
</comment>
<dbReference type="InterPro" id="IPR036390">
    <property type="entry name" value="WH_DNA-bd_sf"/>
</dbReference>
<dbReference type="InterPro" id="IPR040608">
    <property type="entry name" value="Snf8/Vps36"/>
</dbReference>
<sequence length="260" mass="28316">MSSNRRGVGLSAFTRNHISTAQYASHGNALRSAQSDSLQTQLSVFQSLLHQFSITHAKDIRSNPTFRAEFARMCNAIGVDPLASSNAGGGKAESGGSFWAQMLGGSVNDFYFELAVRVVEVCRDTRAENGGMIAVAEVRQRVQKGKGIGGGMEVSDDDVLRAVDSLRPLGSGFTIMKLGHNQMIRSVPKELNTDQSTVLEAIQVLGYVTLSMLQINLSWERARSIAVIDDLMADSLVWVDKQAEETEYWSPTFIHDTGGQ</sequence>
<keyword evidence="4 9" id="KW-0813">Transport</keyword>